<reference evidence="3 4" key="1">
    <citation type="submission" date="2015-10" db="EMBL/GenBank/DDBJ databases">
        <title>Metagenome-Assembled Genomes uncover a global brackish microbiome.</title>
        <authorList>
            <person name="Hugerth L.W."/>
            <person name="Larsson J."/>
            <person name="Alneberg J."/>
            <person name="Lindh M.V."/>
            <person name="Legrand C."/>
            <person name="Pinhassi J."/>
            <person name="Andersson A.F."/>
        </authorList>
    </citation>
    <scope>NUCLEOTIDE SEQUENCE [LARGE SCALE GENOMIC DNA]</scope>
    <source>
        <strain evidence="3">BACL4 MAG-120507-bin80</strain>
    </source>
</reference>
<evidence type="ECO:0000256" key="2">
    <source>
        <dbReference type="SAM" id="SignalP"/>
    </source>
</evidence>
<protein>
    <submittedName>
        <fullName evidence="3">Uncharacterized protein</fullName>
    </submittedName>
</protein>
<comment type="caution">
    <text evidence="3">The sequence shown here is derived from an EMBL/GenBank/DDBJ whole genome shotgun (WGS) entry which is preliminary data.</text>
</comment>
<feature type="compositionally biased region" description="Basic and acidic residues" evidence="1">
    <location>
        <begin position="37"/>
        <end position="53"/>
    </location>
</feature>
<dbReference type="EMBL" id="LIBB01000262">
    <property type="protein sequence ID" value="KRO70983.1"/>
    <property type="molecule type" value="Genomic_DNA"/>
</dbReference>
<keyword evidence="2" id="KW-0732">Signal</keyword>
<gene>
    <name evidence="3" type="ORF">ABR69_08640</name>
</gene>
<name>A0A0R2S7V3_9GAMM</name>
<sequence length="231" mass="25728">MRKLSFRAKASIAILMAVMLIANANLAFADDRGDRRGGKFDKPGFTRHSDRGGRGHYSNRAQRNDGRRDGDNRRNNRRDNHFDGGSFFGGVVVGSILSANQAGVNRHYAGNSHNTLHYGGYFDRRFDSRRRTNFRHPSHYSSFGYSVSPLLSSGYGRVSPRVGRVMAGRATNTVVYQTVINPAPLITEAPIRLTEPTRRLLIDLEGNCFDVSRDSLGNEVRLQLEPAQCGL</sequence>
<dbReference type="Proteomes" id="UP000051934">
    <property type="component" value="Unassembled WGS sequence"/>
</dbReference>
<feature type="region of interest" description="Disordered" evidence="1">
    <location>
        <begin position="37"/>
        <end position="81"/>
    </location>
</feature>
<evidence type="ECO:0000256" key="1">
    <source>
        <dbReference type="SAM" id="MobiDB-lite"/>
    </source>
</evidence>
<feature type="compositionally biased region" description="Basic and acidic residues" evidence="1">
    <location>
        <begin position="62"/>
        <end position="81"/>
    </location>
</feature>
<feature type="chain" id="PRO_5006423422" evidence="2">
    <location>
        <begin position="30"/>
        <end position="231"/>
    </location>
</feature>
<evidence type="ECO:0000313" key="4">
    <source>
        <dbReference type="Proteomes" id="UP000051934"/>
    </source>
</evidence>
<dbReference type="AlphaFoldDB" id="A0A0R2S7V3"/>
<proteinExistence type="predicted"/>
<feature type="signal peptide" evidence="2">
    <location>
        <begin position="1"/>
        <end position="29"/>
    </location>
</feature>
<organism evidence="3 4">
    <name type="scientific">OM182 bacterium BACL3 MAG-120507-bin80</name>
    <dbReference type="NCBI Taxonomy" id="1655577"/>
    <lineage>
        <taxon>Bacteria</taxon>
        <taxon>Pseudomonadati</taxon>
        <taxon>Pseudomonadota</taxon>
        <taxon>Gammaproteobacteria</taxon>
        <taxon>OMG group</taxon>
        <taxon>OM182 clade</taxon>
    </lineage>
</organism>
<accession>A0A0R2S7V3</accession>
<evidence type="ECO:0000313" key="3">
    <source>
        <dbReference type="EMBL" id="KRO70983.1"/>
    </source>
</evidence>